<dbReference type="InterPro" id="IPR011059">
    <property type="entry name" value="Metal-dep_hydrolase_composite"/>
</dbReference>
<dbReference type="SUPFAM" id="SSF51338">
    <property type="entry name" value="Composite domain of metallo-dependent hydrolases"/>
    <property type="match status" value="1"/>
</dbReference>
<proteinExistence type="predicted"/>
<reference evidence="3" key="1">
    <citation type="journal article" date="2014" name="Genome Biol. Evol.">
        <title>Pangenome evidence for extensive interdomain horizontal transfer affecting lineage core and shell genes in uncultured planktonic thaumarchaeota and euryarchaeota.</title>
        <authorList>
            <person name="Deschamps P."/>
            <person name="Zivanovic Y."/>
            <person name="Moreira D."/>
            <person name="Rodriguez-Valera F."/>
            <person name="Lopez-Garcia P."/>
        </authorList>
    </citation>
    <scope>NUCLEOTIDE SEQUENCE</scope>
</reference>
<dbReference type="Gene3D" id="3.20.20.140">
    <property type="entry name" value="Metal-dependent hydrolases"/>
    <property type="match status" value="1"/>
</dbReference>
<evidence type="ECO:0000259" key="2">
    <source>
        <dbReference type="Pfam" id="PF01979"/>
    </source>
</evidence>
<dbReference type="InterPro" id="IPR006680">
    <property type="entry name" value="Amidohydro-rel"/>
</dbReference>
<name>A0A075FIW0_9EURY</name>
<dbReference type="EMBL" id="KF900332">
    <property type="protein sequence ID" value="AIE91244.1"/>
    <property type="molecule type" value="Genomic_DNA"/>
</dbReference>
<keyword evidence="1 3" id="KW-0378">Hydrolase</keyword>
<dbReference type="AlphaFoldDB" id="A0A075FIW0"/>
<dbReference type="Gene3D" id="2.30.40.10">
    <property type="entry name" value="Urease, subunit C, domain 1"/>
    <property type="match status" value="1"/>
</dbReference>
<feature type="domain" description="Amidohydrolase-related" evidence="2">
    <location>
        <begin position="68"/>
        <end position="354"/>
    </location>
</feature>
<organism evidence="3">
    <name type="scientific">uncultured marine group II/III euryarchaeote AD1000_113_C07</name>
    <dbReference type="NCBI Taxonomy" id="1457718"/>
    <lineage>
        <taxon>Archaea</taxon>
        <taxon>Methanobacteriati</taxon>
        <taxon>Methanobacteriota</taxon>
        <taxon>environmental samples</taxon>
    </lineage>
</organism>
<dbReference type="EC" id="3.5.4.28" evidence="3"/>
<dbReference type="Pfam" id="PF01979">
    <property type="entry name" value="Amidohydro_1"/>
    <property type="match status" value="1"/>
</dbReference>
<dbReference type="PANTHER" id="PTHR43794:SF11">
    <property type="entry name" value="AMIDOHYDROLASE-RELATED DOMAIN-CONTAINING PROTEIN"/>
    <property type="match status" value="1"/>
</dbReference>
<dbReference type="InterPro" id="IPR050287">
    <property type="entry name" value="MTA/SAH_deaminase"/>
</dbReference>
<dbReference type="InterPro" id="IPR032466">
    <property type="entry name" value="Metal_Hydrolase"/>
</dbReference>
<evidence type="ECO:0000313" key="3">
    <source>
        <dbReference type="EMBL" id="AIE91244.1"/>
    </source>
</evidence>
<sequence>MAGAKQASGGSGEFGARRITNAWLIDHDCQTKRGDFILHADGSVDQSKGDEDVLETIDGSNRLITRSFQNWHTHLAMTLNRGMGEGLPLMEWLETSIFPVEKRLTPELVETGTRAAAAEMIATGTTFACDMYFHTQTIGETLAETGVRATLCGPITDGLTPNFKPGSGDALRHVESLITGPSPRPGRIDYGVGTHSVYVCDEEILLKGSDLAKKTGCTLHIHTSETRKEVADCHAEHGMYPVEYLDSLDYFTDGTTVCAHCGWLTKKEMRILAGHDAHAVHCPTSNQKLACGGTMSYPAMKEAEVDVRLGSDGSASNNSLDMRSEAKAASLVQKHDHWDARVLVPEETWQLATKDSLDWVTWDLNDIRMSPIGRDGRRLLPNLLYSGGRVLDVFVDGEALRRDGITLTVDENSAREALDEAVIDYYAEL</sequence>
<dbReference type="SUPFAM" id="SSF51556">
    <property type="entry name" value="Metallo-dependent hydrolases"/>
    <property type="match status" value="1"/>
</dbReference>
<gene>
    <name evidence="3" type="primary">mtaD</name>
</gene>
<dbReference type="GO" id="GO:0050270">
    <property type="term" value="F:S-adenosylhomocysteine deaminase activity"/>
    <property type="evidence" value="ECO:0007669"/>
    <property type="project" value="UniProtKB-EC"/>
</dbReference>
<protein>
    <submittedName>
        <fullName evidence="3">Chlorohydrolase (MtaD)</fullName>
        <ecNumber evidence="3">3.5.4.28</ecNumber>
    </submittedName>
</protein>
<evidence type="ECO:0000256" key="1">
    <source>
        <dbReference type="ARBA" id="ARBA00022801"/>
    </source>
</evidence>
<accession>A0A075FIW0</accession>
<dbReference type="PANTHER" id="PTHR43794">
    <property type="entry name" value="AMINOHYDROLASE SSNA-RELATED"/>
    <property type="match status" value="1"/>
</dbReference>